<feature type="compositionally biased region" description="Pro residues" evidence="1">
    <location>
        <begin position="1"/>
        <end position="10"/>
    </location>
</feature>
<dbReference type="PANTHER" id="PTHR48075">
    <property type="entry name" value="3-HYDROXYACYL-COA DEHYDROGENASE FAMILY PROTEIN"/>
    <property type="match status" value="1"/>
</dbReference>
<dbReference type="SUPFAM" id="SSF51735">
    <property type="entry name" value="NAD(P)-binding Rossmann-fold domains"/>
    <property type="match status" value="1"/>
</dbReference>
<gene>
    <name evidence="3" type="ORF">BDK51DRAFT_52213</name>
</gene>
<proteinExistence type="predicted"/>
<dbReference type="Pfam" id="PF02737">
    <property type="entry name" value="3HCDH_N"/>
    <property type="match status" value="1"/>
</dbReference>
<dbReference type="GO" id="GO:0006631">
    <property type="term" value="P:fatty acid metabolic process"/>
    <property type="evidence" value="ECO:0007669"/>
    <property type="project" value="InterPro"/>
</dbReference>
<name>A0A4P9W8H3_9FUNG</name>
<sequence length="197" mass="21315">MERGGPPPGEGRPQGENNSGGEGRHAGHCRLTTTSDVADFKNKDFAIEAVSENPALKWQLLQNLDNVAPKHAILATNTSFISITKIAASTQRPEEIRNIGDGSRGEEGMVATGHMGENLAGPSLWPPLPSTISEPNMMKLIEINPGLAISHDSLTTSQALVSESGKTTHPIARHAQRHRQPRAHRLQSTKRSTCLRR</sequence>
<feature type="region of interest" description="Disordered" evidence="1">
    <location>
        <begin position="1"/>
        <end position="28"/>
    </location>
</feature>
<dbReference type="Gene3D" id="3.40.50.720">
    <property type="entry name" value="NAD(P)-binding Rossmann-like Domain"/>
    <property type="match status" value="1"/>
</dbReference>
<feature type="region of interest" description="Disordered" evidence="1">
    <location>
        <begin position="161"/>
        <end position="197"/>
    </location>
</feature>
<evidence type="ECO:0000313" key="4">
    <source>
        <dbReference type="Proteomes" id="UP000269721"/>
    </source>
</evidence>
<evidence type="ECO:0000259" key="2">
    <source>
        <dbReference type="Pfam" id="PF02737"/>
    </source>
</evidence>
<dbReference type="InterPro" id="IPR006176">
    <property type="entry name" value="3-OHacyl-CoA_DH_NAD-bd"/>
</dbReference>
<feature type="compositionally biased region" description="Basic residues" evidence="1">
    <location>
        <begin position="171"/>
        <end position="197"/>
    </location>
</feature>
<dbReference type="AlphaFoldDB" id="A0A4P9W8H3"/>
<dbReference type="GO" id="GO:0016491">
    <property type="term" value="F:oxidoreductase activity"/>
    <property type="evidence" value="ECO:0007669"/>
    <property type="project" value="TreeGrafter"/>
</dbReference>
<dbReference type="Proteomes" id="UP000269721">
    <property type="component" value="Unassembled WGS sequence"/>
</dbReference>
<dbReference type="EMBL" id="KZ996453">
    <property type="protein sequence ID" value="RKO88829.1"/>
    <property type="molecule type" value="Genomic_DNA"/>
</dbReference>
<dbReference type="GO" id="GO:0070403">
    <property type="term" value="F:NAD+ binding"/>
    <property type="evidence" value="ECO:0007669"/>
    <property type="project" value="InterPro"/>
</dbReference>
<reference evidence="4" key="1">
    <citation type="journal article" date="2018" name="Nat. Microbiol.">
        <title>Leveraging single-cell genomics to expand the fungal tree of life.</title>
        <authorList>
            <person name="Ahrendt S.R."/>
            <person name="Quandt C.A."/>
            <person name="Ciobanu D."/>
            <person name="Clum A."/>
            <person name="Salamov A."/>
            <person name="Andreopoulos B."/>
            <person name="Cheng J.F."/>
            <person name="Woyke T."/>
            <person name="Pelin A."/>
            <person name="Henrissat B."/>
            <person name="Reynolds N.K."/>
            <person name="Benny G.L."/>
            <person name="Smith M.E."/>
            <person name="James T.Y."/>
            <person name="Grigoriev I.V."/>
        </authorList>
    </citation>
    <scope>NUCLEOTIDE SEQUENCE [LARGE SCALE GENOMIC DNA]</scope>
</reference>
<keyword evidence="4" id="KW-1185">Reference proteome</keyword>
<dbReference type="InterPro" id="IPR036291">
    <property type="entry name" value="NAD(P)-bd_dom_sf"/>
</dbReference>
<organism evidence="3 4">
    <name type="scientific">Blyttiomyces helicus</name>
    <dbReference type="NCBI Taxonomy" id="388810"/>
    <lineage>
        <taxon>Eukaryota</taxon>
        <taxon>Fungi</taxon>
        <taxon>Fungi incertae sedis</taxon>
        <taxon>Chytridiomycota</taxon>
        <taxon>Chytridiomycota incertae sedis</taxon>
        <taxon>Chytridiomycetes</taxon>
        <taxon>Chytridiomycetes incertae sedis</taxon>
        <taxon>Blyttiomyces</taxon>
    </lineage>
</organism>
<accession>A0A4P9W8H3</accession>
<dbReference type="PANTHER" id="PTHR48075:SF5">
    <property type="entry name" value="3-HYDROXYBUTYRYL-COA DEHYDROGENASE"/>
    <property type="match status" value="1"/>
</dbReference>
<feature type="domain" description="3-hydroxyacyl-CoA dehydrogenase NAD binding" evidence="2">
    <location>
        <begin position="29"/>
        <end position="96"/>
    </location>
</feature>
<protein>
    <submittedName>
        <fullName evidence="3">3-hydroxyacyl-CoA dehydrogenase</fullName>
    </submittedName>
</protein>
<evidence type="ECO:0000256" key="1">
    <source>
        <dbReference type="SAM" id="MobiDB-lite"/>
    </source>
</evidence>
<evidence type="ECO:0000313" key="3">
    <source>
        <dbReference type="EMBL" id="RKO88829.1"/>
    </source>
</evidence>
<dbReference type="OrthoDB" id="5958943at2759"/>